<dbReference type="InterPro" id="IPR025830">
    <property type="entry name" value="DNA_bnd_dom_ovate"/>
</dbReference>
<evidence type="ECO:0000256" key="2">
    <source>
        <dbReference type="ARBA" id="ARBA00022491"/>
    </source>
</evidence>
<feature type="compositionally biased region" description="Polar residues" evidence="7">
    <location>
        <begin position="199"/>
        <end position="212"/>
    </location>
</feature>
<dbReference type="NCBIfam" id="TIGR01568">
    <property type="entry name" value="A_thal_3678"/>
    <property type="match status" value="1"/>
</dbReference>
<evidence type="ECO:0000313" key="9">
    <source>
        <dbReference type="EMBL" id="KAL3536606.1"/>
    </source>
</evidence>
<protein>
    <recommendedName>
        <fullName evidence="6">Transcription repressor</fullName>
    </recommendedName>
    <alternativeName>
        <fullName evidence="6">Ovate family protein</fullName>
    </alternativeName>
</protein>
<evidence type="ECO:0000256" key="3">
    <source>
        <dbReference type="ARBA" id="ARBA00023015"/>
    </source>
</evidence>
<feature type="region of interest" description="Disordered" evidence="7">
    <location>
        <begin position="308"/>
        <end position="334"/>
    </location>
</feature>
<dbReference type="EMBL" id="JBJUIK010000002">
    <property type="protein sequence ID" value="KAL3536606.1"/>
    <property type="molecule type" value="Genomic_DNA"/>
</dbReference>
<proteinExistence type="predicted"/>
<organism evidence="9 10">
    <name type="scientific">Cinchona calisaya</name>
    <dbReference type="NCBI Taxonomy" id="153742"/>
    <lineage>
        <taxon>Eukaryota</taxon>
        <taxon>Viridiplantae</taxon>
        <taxon>Streptophyta</taxon>
        <taxon>Embryophyta</taxon>
        <taxon>Tracheophyta</taxon>
        <taxon>Spermatophyta</taxon>
        <taxon>Magnoliopsida</taxon>
        <taxon>eudicotyledons</taxon>
        <taxon>Gunneridae</taxon>
        <taxon>Pentapetalae</taxon>
        <taxon>asterids</taxon>
        <taxon>lamiids</taxon>
        <taxon>Gentianales</taxon>
        <taxon>Rubiaceae</taxon>
        <taxon>Cinchonoideae</taxon>
        <taxon>Cinchoneae</taxon>
        <taxon>Cinchona</taxon>
    </lineage>
</organism>
<sequence>MGNYRFRFSDMIPNFWFYKLKDMSKSRNQKIKNKQHPIKDKHNHHHTSSSSSSASASASASDSTSSSSNTAAPAALSSKTGQQQQPHQRKSYYFTRDLTTPPPPNNDDHAPDHTFYDNHVATTTDHTRSSPPRKSSKKKRITTTRRNARPILSTNNCASNNRSSVPSPGVVTSTSVSVGCSCRATMESVCTSPKPPDSTTPEEYPNYNSFSENESLVPAETKLEKDIIIDVENKELSSTAVSELVHLPPIITKPAKESCCRLRRRRSSSGSAEFEEIRNEYYGSLTVNLVKEDIFSTNNDNICSGLKEEKEQKTSSNNTATRFSSSAGGGGGGLKLRTHSPRLANKRIPIQARKSLSWRRRRRSLSESWAVMKSSNDPQKDFRESMVEMIVENNICGSKELEDLLACYLSLNSDQYHDLIIRVFKQIWFDLSNNME</sequence>
<gene>
    <name evidence="9" type="ORF">ACH5RR_005067</name>
</gene>
<feature type="compositionally biased region" description="Low complexity" evidence="7">
    <location>
        <begin position="48"/>
        <end position="78"/>
    </location>
</feature>
<evidence type="ECO:0000313" key="10">
    <source>
        <dbReference type="Proteomes" id="UP001630127"/>
    </source>
</evidence>
<dbReference type="Proteomes" id="UP001630127">
    <property type="component" value="Unassembled WGS sequence"/>
</dbReference>
<accession>A0ABD3AZJ3</accession>
<feature type="domain" description="OVATE" evidence="8">
    <location>
        <begin position="371"/>
        <end position="430"/>
    </location>
</feature>
<evidence type="ECO:0000256" key="5">
    <source>
        <dbReference type="ARBA" id="ARBA00023242"/>
    </source>
</evidence>
<dbReference type="InterPro" id="IPR006458">
    <property type="entry name" value="Ovate_C"/>
</dbReference>
<feature type="compositionally biased region" description="Polar residues" evidence="7">
    <location>
        <begin position="314"/>
        <end position="326"/>
    </location>
</feature>
<reference evidence="9 10" key="1">
    <citation type="submission" date="2024-11" db="EMBL/GenBank/DDBJ databases">
        <title>A near-complete genome assembly of Cinchona calisaya.</title>
        <authorList>
            <person name="Lian D.C."/>
            <person name="Zhao X.W."/>
            <person name="Wei L."/>
        </authorList>
    </citation>
    <scope>NUCLEOTIDE SEQUENCE [LARGE SCALE GENOMIC DNA]</scope>
    <source>
        <tissue evidence="9">Nenye</tissue>
    </source>
</reference>
<comment type="function">
    <text evidence="6">Transcriptional repressor that regulates multiple aspects of plant growth and development.</text>
</comment>
<dbReference type="AlphaFoldDB" id="A0ABD3AZJ3"/>
<name>A0ABD3AZJ3_9GENT</name>
<comment type="subcellular location">
    <subcellularLocation>
        <location evidence="1 6">Nucleus</location>
    </subcellularLocation>
</comment>
<comment type="caution">
    <text evidence="9">The sequence shown here is derived from an EMBL/GenBank/DDBJ whole genome shotgun (WGS) entry which is preliminary data.</text>
</comment>
<evidence type="ECO:0000256" key="6">
    <source>
        <dbReference type="RuleBase" id="RU367028"/>
    </source>
</evidence>
<feature type="region of interest" description="Disordered" evidence="7">
    <location>
        <begin position="187"/>
        <end position="212"/>
    </location>
</feature>
<feature type="compositionally biased region" description="Basic and acidic residues" evidence="7">
    <location>
        <begin position="106"/>
        <end position="116"/>
    </location>
</feature>
<feature type="region of interest" description="Disordered" evidence="7">
    <location>
        <begin position="27"/>
        <end position="170"/>
    </location>
</feature>
<keyword evidence="4 6" id="KW-0804">Transcription</keyword>
<keyword evidence="5 6" id="KW-0539">Nucleus</keyword>
<dbReference type="PROSITE" id="PS51754">
    <property type="entry name" value="OVATE"/>
    <property type="match status" value="1"/>
</dbReference>
<dbReference type="Pfam" id="PF04844">
    <property type="entry name" value="Ovate"/>
    <property type="match status" value="1"/>
</dbReference>
<keyword evidence="3 6" id="KW-0805">Transcription regulation</keyword>
<evidence type="ECO:0000259" key="8">
    <source>
        <dbReference type="PROSITE" id="PS51754"/>
    </source>
</evidence>
<evidence type="ECO:0000256" key="1">
    <source>
        <dbReference type="ARBA" id="ARBA00004123"/>
    </source>
</evidence>
<feature type="compositionally biased region" description="Polar residues" evidence="7">
    <location>
        <begin position="152"/>
        <end position="162"/>
    </location>
</feature>
<dbReference type="InterPro" id="IPR038933">
    <property type="entry name" value="Ovate"/>
</dbReference>
<evidence type="ECO:0000256" key="7">
    <source>
        <dbReference type="SAM" id="MobiDB-lite"/>
    </source>
</evidence>
<dbReference type="PANTHER" id="PTHR33057">
    <property type="entry name" value="TRANSCRIPTION REPRESSOR OFP7-RELATED"/>
    <property type="match status" value="1"/>
</dbReference>
<dbReference type="GO" id="GO:0045892">
    <property type="term" value="P:negative regulation of DNA-templated transcription"/>
    <property type="evidence" value="ECO:0007669"/>
    <property type="project" value="UniProtKB-UniRule"/>
</dbReference>
<dbReference type="Pfam" id="PF13724">
    <property type="entry name" value="DNA_binding_2"/>
    <property type="match status" value="1"/>
</dbReference>
<feature type="compositionally biased region" description="Basic residues" evidence="7">
    <location>
        <begin position="134"/>
        <end position="148"/>
    </location>
</feature>
<keyword evidence="2 6" id="KW-0678">Repressor</keyword>
<evidence type="ECO:0000256" key="4">
    <source>
        <dbReference type="ARBA" id="ARBA00023163"/>
    </source>
</evidence>
<dbReference type="PANTHER" id="PTHR33057:SF151">
    <property type="entry name" value="TRANSCRIPTION REPRESSOR OFP1"/>
    <property type="match status" value="1"/>
</dbReference>
<keyword evidence="10" id="KW-1185">Reference proteome</keyword>
<feature type="compositionally biased region" description="Basic residues" evidence="7">
    <location>
        <begin position="27"/>
        <end position="47"/>
    </location>
</feature>
<dbReference type="GO" id="GO:0005634">
    <property type="term" value="C:nucleus"/>
    <property type="evidence" value="ECO:0007669"/>
    <property type="project" value="UniProtKB-SubCell"/>
</dbReference>